<sequence>MPKVDVNLPVVLYSPVCSAEVTVAAGQTIEQFKKGLNIASYDFIKESKIVLKGSDNQQIELKEQDIFDNRLAGATEICIFSKEPYFLSSPGAEGGAPLPHTTTKDSDPLPAKFCKPKKVVTQSVDNNWRSLLCSHEVDLPIVERLAQRIITCFGDFWQSVFYQLDFTTQDIDIMNRDCDKVWKHSAVRLLMRWVHKSGNRGNLRALIQALEVVHKYNLTVIDWDKLQEIIKEG</sequence>
<dbReference type="Proteomes" id="UP001165740">
    <property type="component" value="Chromosome 18"/>
</dbReference>
<accession>A0A9W2ZCV9</accession>
<protein>
    <submittedName>
        <fullName evidence="3 4">Uncharacterized protein LOC106075877</fullName>
    </submittedName>
</protein>
<evidence type="ECO:0000259" key="1">
    <source>
        <dbReference type="PROSITE" id="PS50017"/>
    </source>
</evidence>
<dbReference type="AlphaFoldDB" id="A0A9W2ZCV9"/>
<dbReference type="InterPro" id="IPR000488">
    <property type="entry name" value="Death_dom"/>
</dbReference>
<evidence type="ECO:0000313" key="2">
    <source>
        <dbReference type="Proteomes" id="UP001165740"/>
    </source>
</evidence>
<dbReference type="GeneID" id="106075877"/>
<dbReference type="InterPro" id="IPR011029">
    <property type="entry name" value="DEATH-like_dom_sf"/>
</dbReference>
<dbReference type="OrthoDB" id="6118766at2759"/>
<organism evidence="2 3">
    <name type="scientific">Biomphalaria glabrata</name>
    <name type="common">Bloodfluke planorb</name>
    <name type="synonym">Freshwater snail</name>
    <dbReference type="NCBI Taxonomy" id="6526"/>
    <lineage>
        <taxon>Eukaryota</taxon>
        <taxon>Metazoa</taxon>
        <taxon>Spiralia</taxon>
        <taxon>Lophotrochozoa</taxon>
        <taxon>Mollusca</taxon>
        <taxon>Gastropoda</taxon>
        <taxon>Heterobranchia</taxon>
        <taxon>Euthyneura</taxon>
        <taxon>Panpulmonata</taxon>
        <taxon>Hygrophila</taxon>
        <taxon>Lymnaeoidea</taxon>
        <taxon>Planorbidae</taxon>
        <taxon>Biomphalaria</taxon>
    </lineage>
</organism>
<dbReference type="Pfam" id="PF00531">
    <property type="entry name" value="Death"/>
    <property type="match status" value="1"/>
</dbReference>
<dbReference type="Gene3D" id="1.10.533.10">
    <property type="entry name" value="Death Domain, Fas"/>
    <property type="match status" value="1"/>
</dbReference>
<dbReference type="RefSeq" id="XP_055872742.1">
    <property type="nucleotide sequence ID" value="XM_056016767.1"/>
</dbReference>
<gene>
    <name evidence="3 4" type="primary">LOC106075877</name>
</gene>
<dbReference type="CDD" id="cd01670">
    <property type="entry name" value="Death"/>
    <property type="match status" value="1"/>
</dbReference>
<keyword evidence="2" id="KW-1185">Reference proteome</keyword>
<evidence type="ECO:0000313" key="3">
    <source>
        <dbReference type="RefSeq" id="XP_055872741.1"/>
    </source>
</evidence>
<proteinExistence type="predicted"/>
<dbReference type="GO" id="GO:0007165">
    <property type="term" value="P:signal transduction"/>
    <property type="evidence" value="ECO:0007669"/>
    <property type="project" value="InterPro"/>
</dbReference>
<dbReference type="PROSITE" id="PS50017">
    <property type="entry name" value="DEATH_DOMAIN"/>
    <property type="match status" value="1"/>
</dbReference>
<dbReference type="RefSeq" id="XP_055872741.1">
    <property type="nucleotide sequence ID" value="XM_056016766.1"/>
</dbReference>
<evidence type="ECO:0000313" key="4">
    <source>
        <dbReference type="RefSeq" id="XP_055872742.1"/>
    </source>
</evidence>
<feature type="domain" description="Death" evidence="1">
    <location>
        <begin position="157"/>
        <end position="218"/>
    </location>
</feature>
<name>A0A9W2ZCV9_BIOGL</name>
<reference evidence="3 4" key="1">
    <citation type="submission" date="2025-04" db="UniProtKB">
        <authorList>
            <consortium name="RefSeq"/>
        </authorList>
    </citation>
    <scope>IDENTIFICATION</scope>
</reference>
<dbReference type="SUPFAM" id="SSF47986">
    <property type="entry name" value="DEATH domain"/>
    <property type="match status" value="1"/>
</dbReference>